<evidence type="ECO:0000313" key="3">
    <source>
        <dbReference type="Proteomes" id="UP000451386"/>
    </source>
</evidence>
<dbReference type="Proteomes" id="UP000488776">
    <property type="component" value="Unassembled WGS sequence"/>
</dbReference>
<dbReference type="InterPro" id="IPR024524">
    <property type="entry name" value="DUF3800"/>
</dbReference>
<accession>A0A7J5TM66</accession>
<dbReference type="EMBL" id="JAAJBJ010000003">
    <property type="protein sequence ID" value="NGG36183.1"/>
    <property type="molecule type" value="Genomic_DNA"/>
</dbReference>
<gene>
    <name evidence="2" type="ORF">G5T23_03835</name>
    <name evidence="1" type="ORF">GBA83_08700</name>
</gene>
<proteinExistence type="predicted"/>
<sequence length="241" mass="27347">MSGLIESVPMTSVSCDDDFGVPDAEYWCFLDESGTPDYDPDSKPYFAFGSAVFEGDHGDEYMKVLRARASRTGVQSGFHASHDSNDTKQCFFECIDGMDVKFNATFMAKQRAYPYVKARGNLWLYKWTLYTHTGALVRQLWDGKSRIVVHLVVAKINLSKREKAVKDAVRDVCAQFDREQVHVVPHIWDSNSSAGLQVVDYGLWAIQRHVLSGGIRSGHYNRFVQPKMADDVWYPWGTVEI</sequence>
<evidence type="ECO:0000313" key="2">
    <source>
        <dbReference type="EMBL" id="NGG36183.1"/>
    </source>
</evidence>
<organism evidence="1 3">
    <name type="scientific">Bifidobacterium bifidum</name>
    <dbReference type="NCBI Taxonomy" id="1681"/>
    <lineage>
        <taxon>Bacteria</taxon>
        <taxon>Bacillati</taxon>
        <taxon>Actinomycetota</taxon>
        <taxon>Actinomycetes</taxon>
        <taxon>Bifidobacteriales</taxon>
        <taxon>Bifidobacteriaceae</taxon>
        <taxon>Bifidobacterium</taxon>
    </lineage>
</organism>
<dbReference type="AlphaFoldDB" id="A0A7J5TM66"/>
<comment type="caution">
    <text evidence="1">The sequence shown here is derived from an EMBL/GenBank/DDBJ whole genome shotgun (WGS) entry which is preliminary data.</text>
</comment>
<evidence type="ECO:0000313" key="1">
    <source>
        <dbReference type="EMBL" id="KAB7486224.1"/>
    </source>
</evidence>
<name>A0A7J5TM66_BIFBI</name>
<dbReference type="Pfam" id="PF12686">
    <property type="entry name" value="DUF3800"/>
    <property type="match status" value="1"/>
</dbReference>
<reference evidence="1 3" key="1">
    <citation type="journal article" date="2019" name="Nat. Med.">
        <title>A library of human gut bacterial isolates paired with longitudinal multiomics data enables mechanistic microbiome research.</title>
        <authorList>
            <person name="Poyet M."/>
            <person name="Groussin M."/>
            <person name="Gibbons S.M."/>
            <person name="Avila-Pacheco J."/>
            <person name="Jiang X."/>
            <person name="Kearney S.M."/>
            <person name="Perrotta A.R."/>
            <person name="Berdy B."/>
            <person name="Zhao S."/>
            <person name="Lieberman T.D."/>
            <person name="Swanson P.K."/>
            <person name="Smith M."/>
            <person name="Roesemann S."/>
            <person name="Alexander J.E."/>
            <person name="Rich S.A."/>
            <person name="Livny J."/>
            <person name="Vlamakis H."/>
            <person name="Clish C."/>
            <person name="Bullock K."/>
            <person name="Deik A."/>
            <person name="Scott J."/>
            <person name="Pierce K.A."/>
            <person name="Xavier R.J."/>
            <person name="Alm E.J."/>
        </authorList>
    </citation>
    <scope>NUCLEOTIDE SEQUENCE [LARGE SCALE GENOMIC DNA]</scope>
    <source>
        <strain evidence="1 3">BIOML-A13</strain>
    </source>
</reference>
<dbReference type="EMBL" id="WDOP01000008">
    <property type="protein sequence ID" value="KAB7486224.1"/>
    <property type="molecule type" value="Genomic_DNA"/>
</dbReference>
<dbReference type="Proteomes" id="UP000451386">
    <property type="component" value="Unassembled WGS sequence"/>
</dbReference>
<reference evidence="2 4" key="2">
    <citation type="submission" date="2020-02" db="EMBL/GenBank/DDBJ databases">
        <title>Antibiotic susceptibility profiles of lactic acid bacteria isolated from the human vagina and genetic basis of atypical resistances.</title>
        <authorList>
            <person name="Sirichoat A."/>
            <person name="Florez A.B."/>
            <person name="Vazquez L."/>
            <person name="Buppasiri P."/>
            <person name="Panya M."/>
            <person name="Lulitanond V."/>
            <person name="Mayo B."/>
        </authorList>
    </citation>
    <scope>NUCLEOTIDE SEQUENCE [LARGE SCALE GENOMIC DNA]</scope>
    <source>
        <strain evidence="2 4">VA07-1AN</strain>
    </source>
</reference>
<evidence type="ECO:0000313" key="4">
    <source>
        <dbReference type="Proteomes" id="UP000488776"/>
    </source>
</evidence>
<protein>
    <submittedName>
        <fullName evidence="1">DUF3800 domain-containing protein</fullName>
    </submittedName>
</protein>